<accession>A0A846XWV5</accession>
<organism evidence="1 2">
    <name type="scientific">Nocardia vermiculata</name>
    <dbReference type="NCBI Taxonomy" id="257274"/>
    <lineage>
        <taxon>Bacteria</taxon>
        <taxon>Bacillati</taxon>
        <taxon>Actinomycetota</taxon>
        <taxon>Actinomycetes</taxon>
        <taxon>Mycobacteriales</taxon>
        <taxon>Nocardiaceae</taxon>
        <taxon>Nocardia</taxon>
    </lineage>
</organism>
<evidence type="ECO:0000313" key="2">
    <source>
        <dbReference type="Proteomes" id="UP000565711"/>
    </source>
</evidence>
<dbReference type="EMBL" id="JAAXOP010000003">
    <property type="protein sequence ID" value="NKY50175.1"/>
    <property type="molecule type" value="Genomic_DNA"/>
</dbReference>
<proteinExistence type="predicted"/>
<comment type="caution">
    <text evidence="1">The sequence shown here is derived from an EMBL/GenBank/DDBJ whole genome shotgun (WGS) entry which is preliminary data.</text>
</comment>
<dbReference type="AlphaFoldDB" id="A0A846XWV5"/>
<protein>
    <submittedName>
        <fullName evidence="1">Uncharacterized protein</fullName>
    </submittedName>
</protein>
<keyword evidence="2" id="KW-1185">Reference proteome</keyword>
<reference evidence="1 2" key="1">
    <citation type="submission" date="2020-04" db="EMBL/GenBank/DDBJ databases">
        <title>MicrobeNet Type strains.</title>
        <authorList>
            <person name="Nicholson A.C."/>
        </authorList>
    </citation>
    <scope>NUCLEOTIDE SEQUENCE [LARGE SCALE GENOMIC DNA]</scope>
    <source>
        <strain evidence="1 2">JCM 12354</strain>
    </source>
</reference>
<dbReference type="RefSeq" id="WP_067870792.1">
    <property type="nucleotide sequence ID" value="NZ_JAAXOP010000003.1"/>
</dbReference>
<name>A0A846XWV5_9NOCA</name>
<evidence type="ECO:0000313" key="1">
    <source>
        <dbReference type="EMBL" id="NKY50175.1"/>
    </source>
</evidence>
<sequence length="59" mass="6275">MSAAERVSAEAARGAVALDHMLTCRDIGRVFASRALAGDPEAATIIRQAAQHMRRLKGV</sequence>
<dbReference type="Proteomes" id="UP000565711">
    <property type="component" value="Unassembled WGS sequence"/>
</dbReference>
<gene>
    <name evidence="1" type="ORF">HGA08_08140</name>
</gene>